<dbReference type="Proteomes" id="UP000492821">
    <property type="component" value="Unassembled WGS sequence"/>
</dbReference>
<evidence type="ECO:0000313" key="2">
    <source>
        <dbReference type="WBParaSite" id="Pan_g13130.t1"/>
    </source>
</evidence>
<organism evidence="1 2">
    <name type="scientific">Panagrellus redivivus</name>
    <name type="common">Microworm</name>
    <dbReference type="NCBI Taxonomy" id="6233"/>
    <lineage>
        <taxon>Eukaryota</taxon>
        <taxon>Metazoa</taxon>
        <taxon>Ecdysozoa</taxon>
        <taxon>Nematoda</taxon>
        <taxon>Chromadorea</taxon>
        <taxon>Rhabditida</taxon>
        <taxon>Tylenchina</taxon>
        <taxon>Panagrolaimomorpha</taxon>
        <taxon>Panagrolaimoidea</taxon>
        <taxon>Panagrolaimidae</taxon>
        <taxon>Panagrellus</taxon>
    </lineage>
</organism>
<name>A0A7E4ZRG2_PANRE</name>
<accession>A0A7E4ZRG2</accession>
<dbReference type="AlphaFoldDB" id="A0A7E4ZRG2"/>
<dbReference type="WBParaSite" id="Pan_g13130.t1">
    <property type="protein sequence ID" value="Pan_g13130.t1"/>
    <property type="gene ID" value="Pan_g13130"/>
</dbReference>
<evidence type="ECO:0000313" key="1">
    <source>
        <dbReference type="Proteomes" id="UP000492821"/>
    </source>
</evidence>
<protein>
    <submittedName>
        <fullName evidence="2">Uncharacterized protein</fullName>
    </submittedName>
</protein>
<keyword evidence="1" id="KW-1185">Reference proteome</keyword>
<reference evidence="2" key="2">
    <citation type="submission" date="2020-10" db="UniProtKB">
        <authorList>
            <consortium name="WormBaseParasite"/>
        </authorList>
    </citation>
    <scope>IDENTIFICATION</scope>
</reference>
<reference evidence="1" key="1">
    <citation type="journal article" date="2013" name="Genetics">
        <title>The draft genome and transcriptome of Panagrellus redivivus are shaped by the harsh demands of a free-living lifestyle.</title>
        <authorList>
            <person name="Srinivasan J."/>
            <person name="Dillman A.R."/>
            <person name="Macchietto M.G."/>
            <person name="Heikkinen L."/>
            <person name="Lakso M."/>
            <person name="Fracchia K.M."/>
            <person name="Antoshechkin I."/>
            <person name="Mortazavi A."/>
            <person name="Wong G."/>
            <person name="Sternberg P.W."/>
        </authorList>
    </citation>
    <scope>NUCLEOTIDE SEQUENCE [LARGE SCALE GENOMIC DNA]</scope>
    <source>
        <strain evidence="1">MT8872</strain>
    </source>
</reference>
<proteinExistence type="predicted"/>
<sequence length="142" mass="15776">MSANIFAYQLGLKFFTLFKLCQPRLLSSSSKHSISIKDINSFCTPKLCHDWTRQYSNCRWLQTASRSLPTVTDVDSSVLADGDRTIDPHRGGGCKLRQASVNKLPRSRAPTSGGLPSLRRMCEVAVYFNPLDARKIGGLTLL</sequence>